<keyword evidence="4" id="KW-1133">Transmembrane helix</keyword>
<feature type="transmembrane region" description="Helical" evidence="4">
    <location>
        <begin position="149"/>
        <end position="170"/>
    </location>
</feature>
<dbReference type="EMBL" id="CP016094">
    <property type="protein sequence ID" value="AOS43689.1"/>
    <property type="molecule type" value="Genomic_DNA"/>
</dbReference>
<feature type="transmembrane region" description="Helical" evidence="4">
    <location>
        <begin position="232"/>
        <end position="252"/>
    </location>
</feature>
<evidence type="ECO:0008006" key="7">
    <source>
        <dbReference type="Google" id="ProtNLM"/>
    </source>
</evidence>
<feature type="transmembrane region" description="Helical" evidence="4">
    <location>
        <begin position="182"/>
        <end position="212"/>
    </location>
</feature>
<feature type="transmembrane region" description="Helical" evidence="4">
    <location>
        <begin position="337"/>
        <end position="356"/>
    </location>
</feature>
<evidence type="ECO:0000256" key="2">
    <source>
        <dbReference type="ARBA" id="ARBA00022803"/>
    </source>
</evidence>
<evidence type="ECO:0000256" key="1">
    <source>
        <dbReference type="ARBA" id="ARBA00022737"/>
    </source>
</evidence>
<dbReference type="PROSITE" id="PS50005">
    <property type="entry name" value="TPR"/>
    <property type="match status" value="1"/>
</dbReference>
<proteinExistence type="predicted"/>
<sequence length="483" mass="53481">MRATLTRWLERPGLLPAVCALGPLLLFTPVLGGGFLIWDDNVNLLHNPALWQPEGAWRWMFTDLESVQRYKPLNWLLWRLLGDGFGLNPVAFHGVNLLLHAGNSVLLFFVTIAFLDDRAATAPSWTRRVAALIGTLGWALHPLRVEPVAWISGAGYPLATCFGLLAVLAFQRHLRDERAGWHWTAVGCFLISLLSYPATASLPALLLVLYLLSRRRASLPRGMQLREAARRLAPYALAAFLLLGLTLTTRLTTSGEVWNRPADLAEAGLPVRLSQAFSVWVWYAEKTVLPLHLAPVYVDFREFSAGGFRGLASPVILGLIGYLAWRLRRRWPEAGPLWVAYLALAVLVLGVTDLPFTPSDRYTYVPALALALLCASGVQRALQASLRTTGVAALLLLTGLTLASHRQLAHWATPRAFFTHALARVGNHPAGVDLHWRLGLHHLMADDPMAARAEFEEVLRLNPRHEDAARYLRVLSARAKPSP</sequence>
<gene>
    <name evidence="5" type="ORF">Verru16b_00742</name>
</gene>
<keyword evidence="2 3" id="KW-0802">TPR repeat</keyword>
<feature type="transmembrane region" description="Helical" evidence="4">
    <location>
        <begin position="362"/>
        <end position="378"/>
    </location>
</feature>
<organism evidence="5 6">
    <name type="scientific">Lacunisphaera limnophila</name>
    <dbReference type="NCBI Taxonomy" id="1838286"/>
    <lineage>
        <taxon>Bacteria</taxon>
        <taxon>Pseudomonadati</taxon>
        <taxon>Verrucomicrobiota</taxon>
        <taxon>Opitutia</taxon>
        <taxon>Opitutales</taxon>
        <taxon>Opitutaceae</taxon>
        <taxon>Lacunisphaera</taxon>
    </lineage>
</organism>
<dbReference type="KEGG" id="obg:Verru16b_00742"/>
<dbReference type="PANTHER" id="PTHR44227">
    <property type="match status" value="1"/>
</dbReference>
<keyword evidence="4" id="KW-0472">Membrane</keyword>
<keyword evidence="4" id="KW-0812">Transmembrane</keyword>
<name>A0A1D8AS47_9BACT</name>
<feature type="transmembrane region" description="Helical" evidence="4">
    <location>
        <begin position="97"/>
        <end position="115"/>
    </location>
</feature>
<dbReference type="InterPro" id="IPR052346">
    <property type="entry name" value="O-mannosyl-transferase_TMTC"/>
</dbReference>
<dbReference type="PANTHER" id="PTHR44227:SF3">
    <property type="entry name" value="PROTEIN O-MANNOSYL-TRANSFERASE TMTC4"/>
    <property type="match status" value="1"/>
</dbReference>
<keyword evidence="6" id="KW-1185">Reference proteome</keyword>
<evidence type="ECO:0000313" key="6">
    <source>
        <dbReference type="Proteomes" id="UP000095228"/>
    </source>
</evidence>
<dbReference type="AlphaFoldDB" id="A0A1D8AS47"/>
<feature type="transmembrane region" description="Helical" evidence="4">
    <location>
        <begin position="303"/>
        <end position="325"/>
    </location>
</feature>
<feature type="repeat" description="TPR" evidence="3">
    <location>
        <begin position="432"/>
        <end position="465"/>
    </location>
</feature>
<dbReference type="STRING" id="1838286.Verru16b_00742"/>
<keyword evidence="1" id="KW-0677">Repeat</keyword>
<feature type="transmembrane region" description="Helical" evidence="4">
    <location>
        <begin position="12"/>
        <end position="38"/>
    </location>
</feature>
<evidence type="ECO:0000313" key="5">
    <source>
        <dbReference type="EMBL" id="AOS43689.1"/>
    </source>
</evidence>
<dbReference type="InterPro" id="IPR019734">
    <property type="entry name" value="TPR_rpt"/>
</dbReference>
<protein>
    <recommendedName>
        <fullName evidence="7">Tetratricopeptide repeat protein</fullName>
    </recommendedName>
</protein>
<accession>A0A1D8AS47</accession>
<dbReference type="Proteomes" id="UP000095228">
    <property type="component" value="Chromosome"/>
</dbReference>
<evidence type="ECO:0000256" key="4">
    <source>
        <dbReference type="SAM" id="Phobius"/>
    </source>
</evidence>
<evidence type="ECO:0000256" key="3">
    <source>
        <dbReference type="PROSITE-ProRule" id="PRU00339"/>
    </source>
</evidence>
<reference evidence="5 6" key="1">
    <citation type="submission" date="2016-06" db="EMBL/GenBank/DDBJ databases">
        <title>Three novel species with peptidoglycan cell walls form the new genus Lacunisphaera gen. nov. in the family Opitutaceae of the verrucomicrobial subdivision 4.</title>
        <authorList>
            <person name="Rast P."/>
            <person name="Gloeckner I."/>
            <person name="Jogler M."/>
            <person name="Boedeker C."/>
            <person name="Jeske O."/>
            <person name="Wiegand S."/>
            <person name="Reinhardt R."/>
            <person name="Schumann P."/>
            <person name="Rohde M."/>
            <person name="Spring S."/>
            <person name="Gloeckner F.O."/>
            <person name="Jogler C."/>
        </authorList>
    </citation>
    <scope>NUCLEOTIDE SEQUENCE [LARGE SCALE GENOMIC DNA]</scope>
    <source>
        <strain evidence="5 6">IG16b</strain>
    </source>
</reference>